<evidence type="ECO:0000259" key="1">
    <source>
        <dbReference type="PROSITE" id="PS51203"/>
    </source>
</evidence>
<dbReference type="AlphaFoldDB" id="L0B017"/>
<dbReference type="VEuPathDB" id="PiroplasmaDB:BEWA_002550"/>
<organism evidence="2 3">
    <name type="scientific">Theileria equi strain WA</name>
    <dbReference type="NCBI Taxonomy" id="1537102"/>
    <lineage>
        <taxon>Eukaryota</taxon>
        <taxon>Sar</taxon>
        <taxon>Alveolata</taxon>
        <taxon>Apicomplexa</taxon>
        <taxon>Aconoidasida</taxon>
        <taxon>Piroplasmida</taxon>
        <taxon>Theileriidae</taxon>
        <taxon>Theileria</taxon>
    </lineage>
</organism>
<dbReference type="Gene3D" id="2.60.40.790">
    <property type="match status" value="1"/>
</dbReference>
<dbReference type="SUPFAM" id="SSF49764">
    <property type="entry name" value="HSP20-like chaperones"/>
    <property type="match status" value="1"/>
</dbReference>
<evidence type="ECO:0000313" key="3">
    <source>
        <dbReference type="Proteomes" id="UP000031512"/>
    </source>
</evidence>
<dbReference type="EMBL" id="CP001670">
    <property type="protein sequence ID" value="AFZ80848.1"/>
    <property type="molecule type" value="Genomic_DNA"/>
</dbReference>
<dbReference type="STRING" id="1537102.L0B017"/>
<keyword evidence="3" id="KW-1185">Reference proteome</keyword>
<dbReference type="PROSITE" id="PS51203">
    <property type="entry name" value="CS"/>
    <property type="match status" value="1"/>
</dbReference>
<dbReference type="InterPro" id="IPR007052">
    <property type="entry name" value="CS_dom"/>
</dbReference>
<dbReference type="KEGG" id="beq:BEWA_002550"/>
<name>L0B017_THEEQ</name>
<evidence type="ECO:0000313" key="2">
    <source>
        <dbReference type="EMBL" id="AFZ80848.1"/>
    </source>
</evidence>
<gene>
    <name evidence="2" type="ORF">BEWA_002550</name>
</gene>
<dbReference type="InterPro" id="IPR008978">
    <property type="entry name" value="HSP20-like_chaperone"/>
</dbReference>
<dbReference type="Proteomes" id="UP000031512">
    <property type="component" value="Chromosome 3"/>
</dbReference>
<dbReference type="GeneID" id="15805267"/>
<sequence>MTIDYSKWDKLEVSEDEADYTPKVLKVNKDQQIVLGGNGYSIQTTPRPSEPKDVSSIWSKRLDNGAVFLNSHIYAQNRHEVTAFIAVEGSNLNVDIGEKDIKIYSKGDLVFSRELYAKVRDGEEFWNWEITRLEVDWDELDTFSESLRNGTSTRLEFKNPKIEQFVEVNLQKLNEIQDCVIWWPKLFKDDEKEIIVNRNESNFKQAWEKAHEMFKKRVGSFEKIEI</sequence>
<accession>L0B017</accession>
<reference evidence="2 3" key="1">
    <citation type="journal article" date="2012" name="BMC Genomics">
        <title>Comparative genomic analysis and phylogenetic position of Theileria equi.</title>
        <authorList>
            <person name="Kappmeyer L.S."/>
            <person name="Thiagarajan M."/>
            <person name="Herndon D.R."/>
            <person name="Ramsay J.D."/>
            <person name="Caler E."/>
            <person name="Djikeng A."/>
            <person name="Gillespie J.J."/>
            <person name="Lau A.O."/>
            <person name="Roalson E.H."/>
            <person name="Silva J.C."/>
            <person name="Silva M.G."/>
            <person name="Suarez C.E."/>
            <person name="Ueti M.W."/>
            <person name="Nene V.M."/>
            <person name="Mealey R.H."/>
            <person name="Knowles D.P."/>
            <person name="Brayton K.A."/>
        </authorList>
    </citation>
    <scope>NUCLEOTIDE SEQUENCE [LARGE SCALE GENOMIC DNA]</scope>
    <source>
        <strain evidence="2 3">WA</strain>
    </source>
</reference>
<dbReference type="OrthoDB" id="416217at2759"/>
<protein>
    <recommendedName>
        <fullName evidence="1">CS domain-containing protein</fullName>
    </recommendedName>
</protein>
<dbReference type="RefSeq" id="XP_004830514.1">
    <property type="nucleotide sequence ID" value="XM_004830457.1"/>
</dbReference>
<feature type="domain" description="CS" evidence="1">
    <location>
        <begin position="67"/>
        <end position="187"/>
    </location>
</feature>
<proteinExistence type="predicted"/>
<dbReference type="eggNOG" id="ENOG502SD7A">
    <property type="taxonomic scope" value="Eukaryota"/>
</dbReference>